<proteinExistence type="predicted"/>
<name>K6WAB8_9ACTN</name>
<dbReference type="EMBL" id="BAHC01000052">
    <property type="protein sequence ID" value="GAB89147.1"/>
    <property type="molecule type" value="Genomic_DNA"/>
</dbReference>
<protein>
    <submittedName>
        <fullName evidence="2">Uncharacterized protein</fullName>
    </submittedName>
</protein>
<dbReference type="Proteomes" id="UP000008363">
    <property type="component" value="Unassembled WGS sequence"/>
</dbReference>
<reference evidence="2 3" key="1">
    <citation type="submission" date="2012-08" db="EMBL/GenBank/DDBJ databases">
        <title>Whole genome shotgun sequence of Gordonia rhizosphera NBRC 16068.</title>
        <authorList>
            <person name="Takarada H."/>
            <person name="Isaki S."/>
            <person name="Hosoyama A."/>
            <person name="Tsuchikane K."/>
            <person name="Katsumata H."/>
            <person name="Baba S."/>
            <person name="Ohji S."/>
            <person name="Yamazaki S."/>
            <person name="Fujita N."/>
        </authorList>
    </citation>
    <scope>NUCLEOTIDE SEQUENCE [LARGE SCALE GENOMIC DNA]</scope>
    <source>
        <strain evidence="2 3">NBRC 16068</strain>
    </source>
</reference>
<accession>K6WAB8</accession>
<evidence type="ECO:0000313" key="3">
    <source>
        <dbReference type="Proteomes" id="UP000008363"/>
    </source>
</evidence>
<dbReference type="AlphaFoldDB" id="K6WAB8"/>
<comment type="caution">
    <text evidence="2">The sequence shown here is derived from an EMBL/GenBank/DDBJ whole genome shotgun (WGS) entry which is preliminary data.</text>
</comment>
<feature type="region of interest" description="Disordered" evidence="1">
    <location>
        <begin position="118"/>
        <end position="156"/>
    </location>
</feature>
<dbReference type="STRING" id="1108045.GORHZ_052_00160"/>
<keyword evidence="3" id="KW-1185">Reference proteome</keyword>
<gene>
    <name evidence="2" type="ORF">GORHZ_052_00160</name>
</gene>
<dbReference type="RefSeq" id="WP_006331065.1">
    <property type="nucleotide sequence ID" value="NZ_BAHC01000052.1"/>
</dbReference>
<evidence type="ECO:0000313" key="2">
    <source>
        <dbReference type="EMBL" id="GAB89147.1"/>
    </source>
</evidence>
<sequence length="171" mass="17944">MGDMSEGVNLSDVRAAITSAGQALEFSEDALTPAVRACTDLINVLANIQVKVQSLQNVHGMEGFGSSRMLATGLGARADMDAGHFGQALEEHLQTVRELRAAIEQAGKRYVEAEGGNAADLTFSHDPSDKGKLPPLLDPSQRVADQQAPSPSPISPFSPVYIPGLGIFTGS</sequence>
<evidence type="ECO:0000256" key="1">
    <source>
        <dbReference type="SAM" id="MobiDB-lite"/>
    </source>
</evidence>
<dbReference type="OrthoDB" id="4553503at2"/>
<organism evidence="2 3">
    <name type="scientific">Gordonia rhizosphera NBRC 16068</name>
    <dbReference type="NCBI Taxonomy" id="1108045"/>
    <lineage>
        <taxon>Bacteria</taxon>
        <taxon>Bacillati</taxon>
        <taxon>Actinomycetota</taxon>
        <taxon>Actinomycetes</taxon>
        <taxon>Mycobacteriales</taxon>
        <taxon>Gordoniaceae</taxon>
        <taxon>Gordonia</taxon>
    </lineage>
</organism>